<evidence type="ECO:0000313" key="2">
    <source>
        <dbReference type="Proteomes" id="UP001283341"/>
    </source>
</evidence>
<dbReference type="AlphaFoldDB" id="A0AAE0MBF7"/>
<sequence length="139" mass="15940">MIAQDLDIRVSVAAPYQEGTLPTFRRVLDGSTQKRELLRVKIKKLQEPWTLSCCMVVDILSDSFNEVGQTAFLKLFGWRFAAQQRSDQGIGPWTEQSTSECTKFVLSGEADMSLHQLERPEDQWGHYQETDEDWDAGRL</sequence>
<proteinExistence type="predicted"/>
<keyword evidence="2" id="KW-1185">Reference proteome</keyword>
<evidence type="ECO:0000313" key="1">
    <source>
        <dbReference type="EMBL" id="KAK3326416.1"/>
    </source>
</evidence>
<organism evidence="1 2">
    <name type="scientific">Apodospora peruviana</name>
    <dbReference type="NCBI Taxonomy" id="516989"/>
    <lineage>
        <taxon>Eukaryota</taxon>
        <taxon>Fungi</taxon>
        <taxon>Dikarya</taxon>
        <taxon>Ascomycota</taxon>
        <taxon>Pezizomycotina</taxon>
        <taxon>Sordariomycetes</taxon>
        <taxon>Sordariomycetidae</taxon>
        <taxon>Sordariales</taxon>
        <taxon>Lasiosphaeriaceae</taxon>
        <taxon>Apodospora</taxon>
    </lineage>
</organism>
<comment type="caution">
    <text evidence="1">The sequence shown here is derived from an EMBL/GenBank/DDBJ whole genome shotgun (WGS) entry which is preliminary data.</text>
</comment>
<protein>
    <submittedName>
        <fullName evidence="1">Uncharacterized protein</fullName>
    </submittedName>
</protein>
<accession>A0AAE0MBF7</accession>
<gene>
    <name evidence="1" type="ORF">B0H66DRAFT_550893</name>
</gene>
<reference evidence="1" key="1">
    <citation type="journal article" date="2023" name="Mol. Phylogenet. Evol.">
        <title>Genome-scale phylogeny and comparative genomics of the fungal order Sordariales.</title>
        <authorList>
            <person name="Hensen N."/>
            <person name="Bonometti L."/>
            <person name="Westerberg I."/>
            <person name="Brannstrom I.O."/>
            <person name="Guillou S."/>
            <person name="Cros-Aarteil S."/>
            <person name="Calhoun S."/>
            <person name="Haridas S."/>
            <person name="Kuo A."/>
            <person name="Mondo S."/>
            <person name="Pangilinan J."/>
            <person name="Riley R."/>
            <person name="LaButti K."/>
            <person name="Andreopoulos B."/>
            <person name="Lipzen A."/>
            <person name="Chen C."/>
            <person name="Yan M."/>
            <person name="Daum C."/>
            <person name="Ng V."/>
            <person name="Clum A."/>
            <person name="Steindorff A."/>
            <person name="Ohm R.A."/>
            <person name="Martin F."/>
            <person name="Silar P."/>
            <person name="Natvig D.O."/>
            <person name="Lalanne C."/>
            <person name="Gautier V."/>
            <person name="Ament-Velasquez S.L."/>
            <person name="Kruys A."/>
            <person name="Hutchinson M.I."/>
            <person name="Powell A.J."/>
            <person name="Barry K."/>
            <person name="Miller A.N."/>
            <person name="Grigoriev I.V."/>
            <person name="Debuchy R."/>
            <person name="Gladieux P."/>
            <person name="Hiltunen Thoren M."/>
            <person name="Johannesson H."/>
        </authorList>
    </citation>
    <scope>NUCLEOTIDE SEQUENCE</scope>
    <source>
        <strain evidence="1">CBS 118394</strain>
    </source>
</reference>
<dbReference type="EMBL" id="JAUEDM010000002">
    <property type="protein sequence ID" value="KAK3326416.1"/>
    <property type="molecule type" value="Genomic_DNA"/>
</dbReference>
<reference evidence="1" key="2">
    <citation type="submission" date="2023-06" db="EMBL/GenBank/DDBJ databases">
        <authorList>
            <consortium name="Lawrence Berkeley National Laboratory"/>
            <person name="Haridas S."/>
            <person name="Hensen N."/>
            <person name="Bonometti L."/>
            <person name="Westerberg I."/>
            <person name="Brannstrom I.O."/>
            <person name="Guillou S."/>
            <person name="Cros-Aarteil S."/>
            <person name="Calhoun S."/>
            <person name="Kuo A."/>
            <person name="Mondo S."/>
            <person name="Pangilinan J."/>
            <person name="Riley R."/>
            <person name="Labutti K."/>
            <person name="Andreopoulos B."/>
            <person name="Lipzen A."/>
            <person name="Chen C."/>
            <person name="Yanf M."/>
            <person name="Daum C."/>
            <person name="Ng V."/>
            <person name="Clum A."/>
            <person name="Steindorff A."/>
            <person name="Ohm R."/>
            <person name="Martin F."/>
            <person name="Silar P."/>
            <person name="Natvig D."/>
            <person name="Lalanne C."/>
            <person name="Gautier V."/>
            <person name="Ament-Velasquez S.L."/>
            <person name="Kruys A."/>
            <person name="Hutchinson M.I."/>
            <person name="Powell A.J."/>
            <person name="Barry K."/>
            <person name="Miller A.N."/>
            <person name="Grigoriev I.V."/>
            <person name="Debuchy R."/>
            <person name="Gladieux P."/>
            <person name="Thoren M.H."/>
            <person name="Johannesson H."/>
        </authorList>
    </citation>
    <scope>NUCLEOTIDE SEQUENCE</scope>
    <source>
        <strain evidence="1">CBS 118394</strain>
    </source>
</reference>
<name>A0AAE0MBF7_9PEZI</name>
<dbReference type="Proteomes" id="UP001283341">
    <property type="component" value="Unassembled WGS sequence"/>
</dbReference>